<dbReference type="EMBL" id="MU006723">
    <property type="protein sequence ID" value="KAF2626063.1"/>
    <property type="molecule type" value="Genomic_DNA"/>
</dbReference>
<keyword evidence="2" id="KW-1185">Reference proteome</keyword>
<evidence type="ECO:0000313" key="1">
    <source>
        <dbReference type="EMBL" id="KAF2626063.1"/>
    </source>
</evidence>
<reference evidence="1" key="1">
    <citation type="journal article" date="2020" name="Stud. Mycol.">
        <title>101 Dothideomycetes genomes: a test case for predicting lifestyles and emergence of pathogens.</title>
        <authorList>
            <person name="Haridas S."/>
            <person name="Albert R."/>
            <person name="Binder M."/>
            <person name="Bloem J."/>
            <person name="Labutti K."/>
            <person name="Salamov A."/>
            <person name="Andreopoulos B."/>
            <person name="Baker S."/>
            <person name="Barry K."/>
            <person name="Bills G."/>
            <person name="Bluhm B."/>
            <person name="Cannon C."/>
            <person name="Castanera R."/>
            <person name="Culley D."/>
            <person name="Daum C."/>
            <person name="Ezra D."/>
            <person name="Gonzalez J."/>
            <person name="Henrissat B."/>
            <person name="Kuo A."/>
            <person name="Liang C."/>
            <person name="Lipzen A."/>
            <person name="Lutzoni F."/>
            <person name="Magnuson J."/>
            <person name="Mondo S."/>
            <person name="Nolan M."/>
            <person name="Ohm R."/>
            <person name="Pangilinan J."/>
            <person name="Park H.-J."/>
            <person name="Ramirez L."/>
            <person name="Alfaro M."/>
            <person name="Sun H."/>
            <person name="Tritt A."/>
            <person name="Yoshinaga Y."/>
            <person name="Zwiers L.-H."/>
            <person name="Turgeon B."/>
            <person name="Goodwin S."/>
            <person name="Spatafora J."/>
            <person name="Crous P."/>
            <person name="Grigoriev I."/>
        </authorList>
    </citation>
    <scope>NUCLEOTIDE SEQUENCE</scope>
    <source>
        <strain evidence="1">CBS 525.71</strain>
    </source>
</reference>
<organism evidence="1 2">
    <name type="scientific">Macroventuria anomochaeta</name>
    <dbReference type="NCBI Taxonomy" id="301207"/>
    <lineage>
        <taxon>Eukaryota</taxon>
        <taxon>Fungi</taxon>
        <taxon>Dikarya</taxon>
        <taxon>Ascomycota</taxon>
        <taxon>Pezizomycotina</taxon>
        <taxon>Dothideomycetes</taxon>
        <taxon>Pleosporomycetidae</taxon>
        <taxon>Pleosporales</taxon>
        <taxon>Pleosporineae</taxon>
        <taxon>Didymellaceae</taxon>
        <taxon>Macroventuria</taxon>
    </lineage>
</organism>
<sequence>MAEAVGLVASIIAVLDLSAKVLGYINAVKDASKDRARCGLEISNMHGLLEKLRFRAEQRNDSEAWYEAAKDLTKDGGLLDQFKQALDRLDHGLTEGGRLRRVAEALRWKFKKEEVLEIMTHLERLKSVMVVSLQMDQL</sequence>
<accession>A0ACB6RY43</accession>
<evidence type="ECO:0000313" key="2">
    <source>
        <dbReference type="Proteomes" id="UP000799754"/>
    </source>
</evidence>
<name>A0ACB6RY43_9PLEO</name>
<gene>
    <name evidence="1" type="ORF">BU25DRAFT_344866</name>
</gene>
<comment type="caution">
    <text evidence="1">The sequence shown here is derived from an EMBL/GenBank/DDBJ whole genome shotgun (WGS) entry which is preliminary data.</text>
</comment>
<proteinExistence type="predicted"/>
<dbReference type="Proteomes" id="UP000799754">
    <property type="component" value="Unassembled WGS sequence"/>
</dbReference>
<protein>
    <submittedName>
        <fullName evidence="1">Uncharacterized protein</fullName>
    </submittedName>
</protein>